<organism evidence="2">
    <name type="scientific">marine sediment metagenome</name>
    <dbReference type="NCBI Taxonomy" id="412755"/>
    <lineage>
        <taxon>unclassified sequences</taxon>
        <taxon>metagenomes</taxon>
        <taxon>ecological metagenomes</taxon>
    </lineage>
</organism>
<reference evidence="2" key="1">
    <citation type="journal article" date="2014" name="Front. Microbiol.">
        <title>High frequency of phylogenetically diverse reductive dehalogenase-homologous genes in deep subseafloor sedimentary metagenomes.</title>
        <authorList>
            <person name="Kawai M."/>
            <person name="Futagami T."/>
            <person name="Toyoda A."/>
            <person name="Takaki Y."/>
            <person name="Nishi S."/>
            <person name="Hori S."/>
            <person name="Arai W."/>
            <person name="Tsubouchi T."/>
            <person name="Morono Y."/>
            <person name="Uchiyama I."/>
            <person name="Ito T."/>
            <person name="Fujiyama A."/>
            <person name="Inagaki F."/>
            <person name="Takami H."/>
        </authorList>
    </citation>
    <scope>NUCLEOTIDE SEQUENCE</scope>
    <source>
        <strain evidence="2">Expedition CK06-06</strain>
    </source>
</reference>
<comment type="caution">
    <text evidence="2">The sequence shown here is derived from an EMBL/GenBank/DDBJ whole genome shotgun (WGS) entry which is preliminary data.</text>
</comment>
<gene>
    <name evidence="2" type="ORF">S03H2_22435</name>
</gene>
<dbReference type="EMBL" id="BARU01012083">
    <property type="protein sequence ID" value="GAH36832.1"/>
    <property type="molecule type" value="Genomic_DNA"/>
</dbReference>
<feature type="domain" description="Apea-like HEPN" evidence="1">
    <location>
        <begin position="1"/>
        <end position="133"/>
    </location>
</feature>
<protein>
    <recommendedName>
        <fullName evidence="1">Apea-like HEPN domain-containing protein</fullName>
    </recommendedName>
</protein>
<dbReference type="AlphaFoldDB" id="X1EW78"/>
<dbReference type="Pfam" id="PF18739">
    <property type="entry name" value="HEPN_Apea"/>
    <property type="match status" value="1"/>
</dbReference>
<evidence type="ECO:0000259" key="1">
    <source>
        <dbReference type="Pfam" id="PF18739"/>
    </source>
</evidence>
<dbReference type="InterPro" id="IPR041229">
    <property type="entry name" value="HEPN_Apea"/>
</dbReference>
<proteinExistence type="predicted"/>
<name>X1EW78_9ZZZZ</name>
<accession>X1EW78</accession>
<sequence length="153" mass="18674">EAYHRIKYENESKYIEDDDYKCILGELKERSTDIIEEPFRKVLFNKLEYGNEYSLAKRFKMLFKEYLNEILETPKLNKNRFIQKVIKTRNYLVHQDKKLDDISFHDEEYINANTILKTLIEVILLKELGFKNEKIEIFYQKKIKHNNLILKFN</sequence>
<feature type="non-terminal residue" evidence="2">
    <location>
        <position position="1"/>
    </location>
</feature>
<evidence type="ECO:0000313" key="2">
    <source>
        <dbReference type="EMBL" id="GAH36832.1"/>
    </source>
</evidence>